<dbReference type="GO" id="GO:0048039">
    <property type="term" value="F:ubiquinone binding"/>
    <property type="evidence" value="ECO:0007669"/>
    <property type="project" value="TreeGrafter"/>
</dbReference>
<feature type="transmembrane region" description="Helical" evidence="16">
    <location>
        <begin position="260"/>
        <end position="279"/>
    </location>
</feature>
<evidence type="ECO:0000256" key="4">
    <source>
        <dbReference type="ARBA" id="ARBA00021006"/>
    </source>
</evidence>
<evidence type="ECO:0000256" key="9">
    <source>
        <dbReference type="ARBA" id="ARBA00022982"/>
    </source>
</evidence>
<keyword evidence="6 16" id="KW-0679">Respiratory chain</keyword>
<comment type="subcellular location">
    <subcellularLocation>
        <location evidence="1 16">Mitochondrion membrane</location>
        <topology evidence="1 16">Multi-pass membrane protein</topology>
    </subcellularLocation>
</comment>
<comment type="similarity">
    <text evidence="2 16">Belongs to the complex I subunit 4 family.</text>
</comment>
<organism evidence="19">
    <name type="scientific">Sargocentron spiniferum</name>
    <name type="common">Sabre squirrelfish</name>
    <name type="synonym">Adioryx spinifer</name>
    <dbReference type="NCBI Taxonomy" id="47712"/>
    <lineage>
        <taxon>Eukaryota</taxon>
        <taxon>Metazoa</taxon>
        <taxon>Chordata</taxon>
        <taxon>Craniata</taxon>
        <taxon>Vertebrata</taxon>
        <taxon>Euteleostomi</taxon>
        <taxon>Actinopterygii</taxon>
        <taxon>Neopterygii</taxon>
        <taxon>Teleostei</taxon>
        <taxon>Neoteleostei</taxon>
        <taxon>Acanthomorphata</taxon>
        <taxon>Holocentriformes</taxon>
        <taxon>Holocentridae</taxon>
        <taxon>Sargocentron</taxon>
    </lineage>
</organism>
<reference evidence="19" key="1">
    <citation type="submission" date="2016-05" db="EMBL/GenBank/DDBJ databases">
        <authorList>
            <person name="Lavstsen T."/>
            <person name="Jespersen J.S."/>
        </authorList>
    </citation>
    <scope>NUCLEOTIDE SEQUENCE</scope>
</reference>
<feature type="transmembrane region" description="Helical" evidence="16">
    <location>
        <begin position="286"/>
        <end position="304"/>
    </location>
</feature>
<feature type="domain" description="NADH:quinone oxidoreductase/Mrp antiporter transmembrane" evidence="17">
    <location>
        <begin position="113"/>
        <end position="403"/>
    </location>
</feature>
<keyword evidence="5 16" id="KW-0813">Transport</keyword>
<evidence type="ECO:0000259" key="18">
    <source>
        <dbReference type="Pfam" id="PF01059"/>
    </source>
</evidence>
<keyword evidence="7 16" id="KW-0812">Transmembrane</keyword>
<dbReference type="InterPro" id="IPR003918">
    <property type="entry name" value="NADH_UbQ_OxRdtase"/>
</dbReference>
<dbReference type="Pfam" id="PF00361">
    <property type="entry name" value="Proton_antipo_M"/>
    <property type="match status" value="1"/>
</dbReference>
<feature type="domain" description="NADH:ubiquinone oxidoreductase chain 4 N-terminal" evidence="18">
    <location>
        <begin position="1"/>
        <end position="110"/>
    </location>
</feature>
<keyword evidence="12 16" id="KW-0830">Ubiquinone</keyword>
<feature type="transmembrane region" description="Helical" evidence="16">
    <location>
        <begin position="62"/>
        <end position="81"/>
    </location>
</feature>
<dbReference type="PRINTS" id="PR01437">
    <property type="entry name" value="NUOXDRDTASE4"/>
</dbReference>
<dbReference type="NCBIfam" id="TIGR01972">
    <property type="entry name" value="NDH_I_M"/>
    <property type="match status" value="1"/>
</dbReference>
<evidence type="ECO:0000313" key="19">
    <source>
        <dbReference type="EMBL" id="ANK78284.1"/>
    </source>
</evidence>
<evidence type="ECO:0000256" key="10">
    <source>
        <dbReference type="ARBA" id="ARBA00022989"/>
    </source>
</evidence>
<dbReference type="CTD" id="4538"/>
<feature type="transmembrane region" description="Helical" evidence="16">
    <location>
        <begin position="149"/>
        <end position="168"/>
    </location>
</feature>
<dbReference type="InterPro" id="IPR001750">
    <property type="entry name" value="ND/Mrp_TM"/>
</dbReference>
<name>A0A192IC01_SARSP</name>
<evidence type="ECO:0000256" key="6">
    <source>
        <dbReference type="ARBA" id="ARBA00022660"/>
    </source>
</evidence>
<dbReference type="GO" id="GO:0003954">
    <property type="term" value="F:NADH dehydrogenase activity"/>
    <property type="evidence" value="ECO:0007669"/>
    <property type="project" value="TreeGrafter"/>
</dbReference>
<evidence type="ECO:0000256" key="1">
    <source>
        <dbReference type="ARBA" id="ARBA00004225"/>
    </source>
</evidence>
<feature type="transmembrane region" description="Helical" evidence="16">
    <location>
        <begin position="229"/>
        <end position="248"/>
    </location>
</feature>
<evidence type="ECO:0000256" key="11">
    <source>
        <dbReference type="ARBA" id="ARBA00023027"/>
    </source>
</evidence>
<evidence type="ECO:0000256" key="3">
    <source>
        <dbReference type="ARBA" id="ARBA00012944"/>
    </source>
</evidence>
<comment type="catalytic activity">
    <reaction evidence="15 16">
        <text>a ubiquinone + NADH + 5 H(+)(in) = a ubiquinol + NAD(+) + 4 H(+)(out)</text>
        <dbReference type="Rhea" id="RHEA:29091"/>
        <dbReference type="Rhea" id="RHEA-COMP:9565"/>
        <dbReference type="Rhea" id="RHEA-COMP:9566"/>
        <dbReference type="ChEBI" id="CHEBI:15378"/>
        <dbReference type="ChEBI" id="CHEBI:16389"/>
        <dbReference type="ChEBI" id="CHEBI:17976"/>
        <dbReference type="ChEBI" id="CHEBI:57540"/>
        <dbReference type="ChEBI" id="CHEBI:57945"/>
        <dbReference type="EC" id="7.1.1.2"/>
    </reaction>
</comment>
<feature type="transmembrane region" description="Helical" evidence="16">
    <location>
        <begin position="310"/>
        <end position="331"/>
    </location>
</feature>
<dbReference type="PANTHER" id="PTHR43507:SF20">
    <property type="entry name" value="NADH-UBIQUINONE OXIDOREDUCTASE CHAIN 4"/>
    <property type="match status" value="1"/>
</dbReference>
<keyword evidence="9 16" id="KW-0249">Electron transport</keyword>
<dbReference type="PANTHER" id="PTHR43507">
    <property type="entry name" value="NADH-UBIQUINONE OXIDOREDUCTASE CHAIN 4"/>
    <property type="match status" value="1"/>
</dbReference>
<evidence type="ECO:0000256" key="13">
    <source>
        <dbReference type="ARBA" id="ARBA00023128"/>
    </source>
</evidence>
<dbReference type="GO" id="GO:0008137">
    <property type="term" value="F:NADH dehydrogenase (ubiquinone) activity"/>
    <property type="evidence" value="ECO:0007669"/>
    <property type="project" value="UniProtKB-UniRule"/>
</dbReference>
<dbReference type="Pfam" id="PF01059">
    <property type="entry name" value="Oxidored_q5_N"/>
    <property type="match status" value="1"/>
</dbReference>
<sequence length="460" mass="51472">MLKILIPTIMLIPTVWLTPAKWLWPTALNQSLIIALASLTWLKNSSETGWSTLNPYMATDPLSTPLLVLTCWLLPLMILASQNHTKTEPHNRQRTYISLLTTLQIFLIMAFGATEIIMFYVMFEATLIPTLIIITRWGNQTERLNAGTYFLFYTLMGSLPLLVALLLLQNNTGTLSMLTLQYAKPLQLLSLGDKLWWVACLIAFLVKMPLYGVHLWLPKAHVEAPVAGSMVLAAVLLKLGGYGMMRILVVLDPLTKELSYPFMILALWGIIMTGSICLRQTDLKSLIAYSSVSHMGLVVGGILIQTPWGFTGALLLMIAHGLASSALFCLANTNYERTHSRTMLLARGLQMILPLMTTWWFIASLANLALPPLPNLMGELMIITSLFNWSWWTLLLTGAGTLITAGYSLYMFLMTQRGPLPPHIITLEPSHSREHLLMTLHLIPLLLLILKPELIWGWIA</sequence>
<evidence type="ECO:0000256" key="5">
    <source>
        <dbReference type="ARBA" id="ARBA00022448"/>
    </source>
</evidence>
<evidence type="ECO:0000259" key="17">
    <source>
        <dbReference type="Pfam" id="PF00361"/>
    </source>
</evidence>
<dbReference type="GO" id="GO:0042773">
    <property type="term" value="P:ATP synthesis coupled electron transport"/>
    <property type="evidence" value="ECO:0007669"/>
    <property type="project" value="InterPro"/>
</dbReference>
<accession>A0A192IC01</accession>
<keyword evidence="11 16" id="KW-0520">NAD</keyword>
<proteinExistence type="inferred from homology"/>
<evidence type="ECO:0000256" key="15">
    <source>
        <dbReference type="ARBA" id="ARBA00049551"/>
    </source>
</evidence>
<dbReference type="GO" id="GO:0015990">
    <property type="term" value="P:electron transport coupled proton transport"/>
    <property type="evidence" value="ECO:0007669"/>
    <property type="project" value="TreeGrafter"/>
</dbReference>
<dbReference type="AlphaFoldDB" id="A0A192IC01"/>
<evidence type="ECO:0000256" key="14">
    <source>
        <dbReference type="ARBA" id="ARBA00023136"/>
    </source>
</evidence>
<protein>
    <recommendedName>
        <fullName evidence="4 16">NADH-ubiquinone oxidoreductase chain 4</fullName>
        <ecNumber evidence="3 16">7.1.1.2</ecNumber>
    </recommendedName>
</protein>
<keyword evidence="10 16" id="KW-1133">Transmembrane helix</keyword>
<evidence type="ECO:0000256" key="12">
    <source>
        <dbReference type="ARBA" id="ARBA00023075"/>
    </source>
</evidence>
<dbReference type="RefSeq" id="YP_009266493.1">
    <property type="nucleotide sequence ID" value="NC_030597.1"/>
</dbReference>
<dbReference type="GeneID" id="28261543"/>
<dbReference type="EC" id="7.1.1.2" evidence="3 16"/>
<geneLocation type="mitochondrion" evidence="19"/>
<evidence type="ECO:0000256" key="7">
    <source>
        <dbReference type="ARBA" id="ARBA00022692"/>
    </source>
</evidence>
<keyword evidence="13 16" id="KW-0496">Mitochondrion</keyword>
<feature type="transmembrane region" description="Helical" evidence="16">
    <location>
        <begin position="93"/>
        <end position="111"/>
    </location>
</feature>
<evidence type="ECO:0000256" key="16">
    <source>
        <dbReference type="RuleBase" id="RU003297"/>
    </source>
</evidence>
<evidence type="ECO:0000256" key="8">
    <source>
        <dbReference type="ARBA" id="ARBA00022967"/>
    </source>
</evidence>
<dbReference type="GO" id="GO:0031966">
    <property type="term" value="C:mitochondrial membrane"/>
    <property type="evidence" value="ECO:0007669"/>
    <property type="project" value="UniProtKB-SubCell"/>
</dbReference>
<evidence type="ECO:0000256" key="2">
    <source>
        <dbReference type="ARBA" id="ARBA00009025"/>
    </source>
</evidence>
<feature type="transmembrane region" description="Helical" evidence="16">
    <location>
        <begin position="352"/>
        <end position="370"/>
    </location>
</feature>
<comment type="function">
    <text evidence="16">Core subunit of the mitochondrial membrane respiratory chain NADH dehydrogenase (Complex I) which catalyzes electron transfer from NADH through the respiratory chain, using ubiquinone as an electron acceptor. Essential for the catalytic activity and assembly of complex I.</text>
</comment>
<dbReference type="InterPro" id="IPR010227">
    <property type="entry name" value="NADH_Q_OxRdtase_chainM/4"/>
</dbReference>
<keyword evidence="14 16" id="KW-0472">Membrane</keyword>
<feature type="transmembrane region" description="Helical" evidence="16">
    <location>
        <begin position="390"/>
        <end position="415"/>
    </location>
</feature>
<dbReference type="InterPro" id="IPR000260">
    <property type="entry name" value="NADH4_N"/>
</dbReference>
<feature type="transmembrane region" description="Helical" evidence="16">
    <location>
        <begin position="21"/>
        <end position="42"/>
    </location>
</feature>
<feature type="transmembrane region" description="Helical" evidence="16">
    <location>
        <begin position="195"/>
        <end position="217"/>
    </location>
</feature>
<dbReference type="EMBL" id="KX254549">
    <property type="protein sequence ID" value="ANK78284.1"/>
    <property type="molecule type" value="Genomic_DNA"/>
</dbReference>
<feature type="transmembrane region" description="Helical" evidence="16">
    <location>
        <begin position="117"/>
        <end position="137"/>
    </location>
</feature>
<gene>
    <name evidence="19" type="primary">ND4</name>
</gene>
<keyword evidence="8" id="KW-1278">Translocase</keyword>